<organism evidence="2 3">
    <name type="scientific">Oceaniferula marina</name>
    <dbReference type="NCBI Taxonomy" id="2748318"/>
    <lineage>
        <taxon>Bacteria</taxon>
        <taxon>Pseudomonadati</taxon>
        <taxon>Verrucomicrobiota</taxon>
        <taxon>Verrucomicrobiia</taxon>
        <taxon>Verrucomicrobiales</taxon>
        <taxon>Verrucomicrobiaceae</taxon>
        <taxon>Oceaniferula</taxon>
    </lineage>
</organism>
<comment type="caution">
    <text evidence="2">The sequence shown here is derived from an EMBL/GenBank/DDBJ whole genome shotgun (WGS) entry which is preliminary data.</text>
</comment>
<sequence length="120" mass="13873">MMPLVLKYLITSGLVVLISEIARRSDRLGALIAALPMVTVLVMTWMFFEMKGDVRTEKIARHAYYTFWYALPTLPMFLLIPWMLRRGWHYGVSLLAGCVLTVVLFLFTAWIVKRFGVNLM</sequence>
<reference evidence="2 3" key="1">
    <citation type="submission" date="2020-07" db="EMBL/GenBank/DDBJ databases">
        <title>Roseicoccus Jingziensis gen. nov., sp. nov., isolated from coastal seawater.</title>
        <authorList>
            <person name="Feng X."/>
        </authorList>
    </citation>
    <scope>NUCLEOTIDE SEQUENCE [LARGE SCALE GENOMIC DNA]</scope>
    <source>
        <strain evidence="2 3">N1E253</strain>
    </source>
</reference>
<gene>
    <name evidence="2" type="ORF">HW115_02330</name>
</gene>
<evidence type="ECO:0000313" key="3">
    <source>
        <dbReference type="Proteomes" id="UP000557872"/>
    </source>
</evidence>
<accession>A0A851GFB9</accession>
<dbReference type="InterPro" id="IPR058117">
    <property type="entry name" value="BV97_02767-like"/>
</dbReference>
<dbReference type="EMBL" id="JACBAZ010000001">
    <property type="protein sequence ID" value="NWK54431.1"/>
    <property type="molecule type" value="Genomic_DNA"/>
</dbReference>
<dbReference type="Proteomes" id="UP000557872">
    <property type="component" value="Unassembled WGS sequence"/>
</dbReference>
<dbReference type="NCBIfam" id="NF006749">
    <property type="entry name" value="PRK09272.1-2"/>
    <property type="match status" value="1"/>
</dbReference>
<feature type="transmembrane region" description="Helical" evidence="1">
    <location>
        <begin position="62"/>
        <end position="84"/>
    </location>
</feature>
<keyword evidence="1" id="KW-0472">Membrane</keyword>
<protein>
    <submittedName>
        <fullName evidence="2">DUF3147 family protein</fullName>
    </submittedName>
</protein>
<feature type="transmembrane region" description="Helical" evidence="1">
    <location>
        <begin position="90"/>
        <end position="112"/>
    </location>
</feature>
<feature type="transmembrane region" description="Helical" evidence="1">
    <location>
        <begin position="28"/>
        <end position="50"/>
    </location>
</feature>
<name>A0A851GFB9_9BACT</name>
<keyword evidence="1" id="KW-0812">Transmembrane</keyword>
<keyword evidence="3" id="KW-1185">Reference proteome</keyword>
<evidence type="ECO:0000313" key="2">
    <source>
        <dbReference type="EMBL" id="NWK54431.1"/>
    </source>
</evidence>
<proteinExistence type="predicted"/>
<evidence type="ECO:0000256" key="1">
    <source>
        <dbReference type="SAM" id="Phobius"/>
    </source>
</evidence>
<keyword evidence="1" id="KW-1133">Transmembrane helix</keyword>
<dbReference type="AlphaFoldDB" id="A0A851GFB9"/>
<feature type="transmembrane region" description="Helical" evidence="1">
    <location>
        <begin position="5"/>
        <end position="22"/>
    </location>
</feature>
<dbReference type="RefSeq" id="WP_178931432.1">
    <property type="nucleotide sequence ID" value="NZ_JACBAZ010000001.1"/>
</dbReference>